<dbReference type="AlphaFoldDB" id="F4HFA1"/>
<protein>
    <submittedName>
        <fullName evidence="1">Toxin ChpB</fullName>
    </submittedName>
</protein>
<dbReference type="GO" id="GO:0004521">
    <property type="term" value="F:RNA endonuclease activity"/>
    <property type="evidence" value="ECO:0007669"/>
    <property type="project" value="TreeGrafter"/>
</dbReference>
<reference evidence="1 2" key="1">
    <citation type="journal article" date="2011" name="J. Bacteriol.">
        <title>Complete genome sequence of Gallibacterium anatis strain UMN179, isolated from a laying hen with peritonitis.</title>
        <authorList>
            <person name="Johnson T.J."/>
            <person name="Fernandez-Alarcon C."/>
            <person name="Bojesen A.M."/>
            <person name="Nolan L.K."/>
            <person name="Trampel D.W."/>
            <person name="Seemann T."/>
        </authorList>
    </citation>
    <scope>NUCLEOTIDE SEQUENCE [LARGE SCALE GENOMIC DNA]</scope>
    <source>
        <strain evidence="1 2">UMN179</strain>
    </source>
</reference>
<dbReference type="STRING" id="1005058.UMN179_02171"/>
<sequence>MAKSAIKRGDIITVCLNPVVGKELQGERRPALVLSDKTFHNLGFMMIAPITQGNAALARDNGFAVTLSGTGCKTQGVIVAYQARIIDFRGGNAQKVESVPHYVLSGIVDKSVGKKWAQAL</sequence>
<dbReference type="GO" id="GO:0016075">
    <property type="term" value="P:rRNA catabolic process"/>
    <property type="evidence" value="ECO:0007669"/>
    <property type="project" value="TreeGrafter"/>
</dbReference>
<dbReference type="SUPFAM" id="SSF50118">
    <property type="entry name" value="Cell growth inhibitor/plasmid maintenance toxic component"/>
    <property type="match status" value="1"/>
</dbReference>
<dbReference type="Pfam" id="PF02452">
    <property type="entry name" value="PemK_toxin"/>
    <property type="match status" value="1"/>
</dbReference>
<dbReference type="eggNOG" id="COG2337">
    <property type="taxonomic scope" value="Bacteria"/>
</dbReference>
<evidence type="ECO:0000313" key="1">
    <source>
        <dbReference type="EMBL" id="AEC18184.1"/>
    </source>
</evidence>
<dbReference type="Proteomes" id="UP000006908">
    <property type="component" value="Chromosome"/>
</dbReference>
<dbReference type="HOGENOM" id="CLU_121823_2_3_6"/>
<gene>
    <name evidence="1" type="ordered locus">UMN179_02171</name>
</gene>
<dbReference type="GO" id="GO:0003677">
    <property type="term" value="F:DNA binding"/>
    <property type="evidence" value="ECO:0007669"/>
    <property type="project" value="InterPro"/>
</dbReference>
<dbReference type="PANTHER" id="PTHR33988">
    <property type="entry name" value="ENDORIBONUCLEASE MAZF-RELATED"/>
    <property type="match status" value="1"/>
</dbReference>
<dbReference type="GO" id="GO:0006402">
    <property type="term" value="P:mRNA catabolic process"/>
    <property type="evidence" value="ECO:0007669"/>
    <property type="project" value="TreeGrafter"/>
</dbReference>
<dbReference type="RefSeq" id="WP_013746940.1">
    <property type="nucleotide sequence ID" value="NC_015460.1"/>
</dbReference>
<dbReference type="PANTHER" id="PTHR33988:SF3">
    <property type="entry name" value="ENDORIBONUCLEASE TOXIN CHPB-RELATED"/>
    <property type="match status" value="1"/>
</dbReference>
<organism evidence="1 2">
    <name type="scientific">Gallibacterium anatis (strain UMN179)</name>
    <name type="common">Pasteurella anatis</name>
    <dbReference type="NCBI Taxonomy" id="1005058"/>
    <lineage>
        <taxon>Bacteria</taxon>
        <taxon>Pseudomonadati</taxon>
        <taxon>Pseudomonadota</taxon>
        <taxon>Gammaproteobacteria</taxon>
        <taxon>Pasteurellales</taxon>
        <taxon>Pasteurellaceae</taxon>
        <taxon>Gallibacterium</taxon>
    </lineage>
</organism>
<dbReference type="PATRIC" id="fig|1005058.3.peg.2158"/>
<dbReference type="InterPro" id="IPR003477">
    <property type="entry name" value="PemK-like"/>
</dbReference>
<evidence type="ECO:0000313" key="2">
    <source>
        <dbReference type="Proteomes" id="UP000006908"/>
    </source>
</evidence>
<accession>F4HFA1</accession>
<dbReference type="InterPro" id="IPR011067">
    <property type="entry name" value="Plasmid_toxin/cell-grow_inhib"/>
</dbReference>
<name>F4HFA1_GALAU</name>
<proteinExistence type="predicted"/>
<dbReference type="KEGG" id="gan:UMN179_02171"/>
<dbReference type="Gene3D" id="2.30.30.110">
    <property type="match status" value="1"/>
</dbReference>
<dbReference type="EMBL" id="CP002667">
    <property type="protein sequence ID" value="AEC18184.1"/>
    <property type="molecule type" value="Genomic_DNA"/>
</dbReference>